<feature type="domain" description="Peptidase C51" evidence="1">
    <location>
        <begin position="99"/>
        <end position="163"/>
    </location>
</feature>
<dbReference type="InterPro" id="IPR007921">
    <property type="entry name" value="CHAP_dom"/>
</dbReference>
<organism evidence="2 3">
    <name type="scientific">Melittangium boletus DSM 14713</name>
    <dbReference type="NCBI Taxonomy" id="1294270"/>
    <lineage>
        <taxon>Bacteria</taxon>
        <taxon>Pseudomonadati</taxon>
        <taxon>Myxococcota</taxon>
        <taxon>Myxococcia</taxon>
        <taxon>Myxococcales</taxon>
        <taxon>Cystobacterineae</taxon>
        <taxon>Archangiaceae</taxon>
        <taxon>Melittangium</taxon>
    </lineage>
</organism>
<accession>A0A250IER3</accession>
<proteinExistence type="predicted"/>
<dbReference type="Pfam" id="PF05257">
    <property type="entry name" value="CHAP"/>
    <property type="match status" value="1"/>
</dbReference>
<dbReference type="SUPFAM" id="SSF54001">
    <property type="entry name" value="Cysteine proteinases"/>
    <property type="match status" value="1"/>
</dbReference>
<dbReference type="AlphaFoldDB" id="A0A250IER3"/>
<dbReference type="EMBL" id="CP022163">
    <property type="protein sequence ID" value="ATB29738.1"/>
    <property type="molecule type" value="Genomic_DNA"/>
</dbReference>
<evidence type="ECO:0000259" key="1">
    <source>
        <dbReference type="Pfam" id="PF05257"/>
    </source>
</evidence>
<evidence type="ECO:0000313" key="3">
    <source>
        <dbReference type="Proteomes" id="UP000217289"/>
    </source>
</evidence>
<reference evidence="2 3" key="1">
    <citation type="submission" date="2017-06" db="EMBL/GenBank/DDBJ databases">
        <authorList>
            <person name="Kim H.J."/>
            <person name="Triplett B.A."/>
        </authorList>
    </citation>
    <scope>NUCLEOTIDE SEQUENCE [LARGE SCALE GENOMIC DNA]</scope>
    <source>
        <strain evidence="2 3">DSM 14713</strain>
    </source>
</reference>
<dbReference type="KEGG" id="mbd:MEBOL_003193"/>
<keyword evidence="3" id="KW-1185">Reference proteome</keyword>
<dbReference type="Proteomes" id="UP000217289">
    <property type="component" value="Chromosome"/>
</dbReference>
<evidence type="ECO:0000313" key="2">
    <source>
        <dbReference type="EMBL" id="ATB29738.1"/>
    </source>
</evidence>
<gene>
    <name evidence="2" type="ORF">MEBOL_003193</name>
</gene>
<dbReference type="Gene3D" id="3.90.1720.10">
    <property type="entry name" value="endopeptidase domain like (from Nostoc punctiforme)"/>
    <property type="match status" value="1"/>
</dbReference>
<protein>
    <recommendedName>
        <fullName evidence="1">Peptidase C51 domain-containing protein</fullName>
    </recommendedName>
</protein>
<sequence length="218" mass="23585">MVGMHRASAELGRALCMSRQAAATPPTGLEAKAKETVQAAVKAPGVTRALWGQRVARRAAGLVGESVIPARVPNDCSGLVRVAYYSVGVELLHRPRREENAVTAIYRRAAALGAVHWGKPQVGDLIFFRETYDRNGDGRRNDGLTHVGIVESVASNGTVTFVHRVGPGVMRSRVNPRFPSVYSRGGRIFNDLLRRAEGKEPPRLTGDLFVGYASSARL</sequence>
<name>A0A250IER3_9BACT</name>
<dbReference type="InterPro" id="IPR038765">
    <property type="entry name" value="Papain-like_cys_pep_sf"/>
</dbReference>